<dbReference type="RefSeq" id="XP_075086076.1">
    <property type="nucleotide sequence ID" value="XM_075229975.1"/>
</dbReference>
<name>A0AC58SM74_TOBAC</name>
<reference evidence="2" key="2">
    <citation type="submission" date="2025-08" db="UniProtKB">
        <authorList>
            <consortium name="RefSeq"/>
        </authorList>
    </citation>
    <scope>IDENTIFICATION</scope>
    <source>
        <tissue evidence="2">Leaf</tissue>
    </source>
</reference>
<protein>
    <submittedName>
        <fullName evidence="2">Uncharacterized protein LOC142168818</fullName>
    </submittedName>
</protein>
<sequence length="104" mass="11835">MEVIKWLDAEIIFPISDSNWISPVQCVPKKDGMTIVQNENNELISKRTNTGWLEGAEKKVEVEEIMETFPYEQLLETSLDATPWYADIANYLASGILPYDLSPV</sequence>
<evidence type="ECO:0000313" key="2">
    <source>
        <dbReference type="RefSeq" id="XP_075086076.1"/>
    </source>
</evidence>
<organism evidence="1 2">
    <name type="scientific">Nicotiana tabacum</name>
    <name type="common">Common tobacco</name>
    <dbReference type="NCBI Taxonomy" id="4097"/>
    <lineage>
        <taxon>Eukaryota</taxon>
        <taxon>Viridiplantae</taxon>
        <taxon>Streptophyta</taxon>
        <taxon>Embryophyta</taxon>
        <taxon>Tracheophyta</taxon>
        <taxon>Spermatophyta</taxon>
        <taxon>Magnoliopsida</taxon>
        <taxon>eudicotyledons</taxon>
        <taxon>Gunneridae</taxon>
        <taxon>Pentapetalae</taxon>
        <taxon>asterids</taxon>
        <taxon>lamiids</taxon>
        <taxon>Solanales</taxon>
        <taxon>Solanaceae</taxon>
        <taxon>Nicotianoideae</taxon>
        <taxon>Nicotianeae</taxon>
        <taxon>Nicotiana</taxon>
    </lineage>
</organism>
<accession>A0AC58SM74</accession>
<keyword evidence="1" id="KW-1185">Reference proteome</keyword>
<evidence type="ECO:0000313" key="1">
    <source>
        <dbReference type="Proteomes" id="UP000790787"/>
    </source>
</evidence>
<dbReference type="Proteomes" id="UP000790787">
    <property type="component" value="Chromosome 14"/>
</dbReference>
<gene>
    <name evidence="2" type="primary">LOC142168818</name>
</gene>
<proteinExistence type="predicted"/>
<reference evidence="1" key="1">
    <citation type="journal article" date="2014" name="Nat. Commun.">
        <title>The tobacco genome sequence and its comparison with those of tomato and potato.</title>
        <authorList>
            <person name="Sierro N."/>
            <person name="Battey J.N."/>
            <person name="Ouadi S."/>
            <person name="Bakaher N."/>
            <person name="Bovet L."/>
            <person name="Willig A."/>
            <person name="Goepfert S."/>
            <person name="Peitsch M.C."/>
            <person name="Ivanov N.V."/>
        </authorList>
    </citation>
    <scope>NUCLEOTIDE SEQUENCE [LARGE SCALE GENOMIC DNA]</scope>
</reference>